<feature type="transmembrane region" description="Helical" evidence="8">
    <location>
        <begin position="307"/>
        <end position="328"/>
    </location>
</feature>
<evidence type="ECO:0000256" key="3">
    <source>
        <dbReference type="ARBA" id="ARBA00022448"/>
    </source>
</evidence>
<keyword evidence="11" id="KW-1185">Reference proteome</keyword>
<feature type="transmembrane region" description="Helical" evidence="8">
    <location>
        <begin position="243"/>
        <end position="267"/>
    </location>
</feature>
<dbReference type="Gene3D" id="3.40.1710.10">
    <property type="entry name" value="abc type-2 transporter like domain"/>
    <property type="match status" value="1"/>
</dbReference>
<evidence type="ECO:0000256" key="1">
    <source>
        <dbReference type="ARBA" id="ARBA00004651"/>
    </source>
</evidence>
<dbReference type="PROSITE" id="PS51012">
    <property type="entry name" value="ABC_TM2"/>
    <property type="match status" value="1"/>
</dbReference>
<dbReference type="InterPro" id="IPR047817">
    <property type="entry name" value="ABC2_TM_bact-type"/>
</dbReference>
<protein>
    <recommendedName>
        <fullName evidence="9">ABC transmembrane type-2 domain-containing protein</fullName>
    </recommendedName>
</protein>
<comment type="subcellular location">
    <subcellularLocation>
        <location evidence="1">Cell membrane</location>
        <topology evidence="1">Multi-pass membrane protein</topology>
    </subcellularLocation>
</comment>
<dbReference type="EMBL" id="BJCL01000003">
    <property type="protein sequence ID" value="GCL62449.1"/>
    <property type="molecule type" value="Genomic_DNA"/>
</dbReference>
<keyword evidence="3" id="KW-0813">Transport</keyword>
<evidence type="ECO:0000256" key="8">
    <source>
        <dbReference type="SAM" id="Phobius"/>
    </source>
</evidence>
<keyword evidence="5 8" id="KW-0812">Transmembrane</keyword>
<dbReference type="Pfam" id="PF12698">
    <property type="entry name" value="ABC2_membrane_3"/>
    <property type="match status" value="1"/>
</dbReference>
<dbReference type="OrthoDB" id="63188at2"/>
<evidence type="ECO:0000256" key="2">
    <source>
        <dbReference type="ARBA" id="ARBA00007783"/>
    </source>
</evidence>
<dbReference type="AlphaFoldDB" id="A0A480AL61"/>
<keyword evidence="4" id="KW-1003">Cell membrane</keyword>
<dbReference type="RefSeq" id="WP_137732207.1">
    <property type="nucleotide sequence ID" value="NZ_BJCL01000003.1"/>
</dbReference>
<keyword evidence="7 8" id="KW-0472">Membrane</keyword>
<accession>A0A480AL61</accession>
<evidence type="ECO:0000256" key="6">
    <source>
        <dbReference type="ARBA" id="ARBA00022989"/>
    </source>
</evidence>
<feature type="domain" description="ABC transmembrane type-2" evidence="9">
    <location>
        <begin position="158"/>
        <end position="386"/>
    </location>
</feature>
<feature type="transmembrane region" description="Helical" evidence="8">
    <location>
        <begin position="197"/>
        <end position="219"/>
    </location>
</feature>
<reference evidence="11" key="1">
    <citation type="submission" date="2019-03" db="EMBL/GenBank/DDBJ databases">
        <title>Aquabacterium pictum sp.nov., the first bacteriochlorophyll a-containing freshwater bacterium in the genus Aquabacterium of the class Betaproteobacteria.</title>
        <authorList>
            <person name="Hirose S."/>
            <person name="Tank M."/>
            <person name="Hara E."/>
            <person name="Tamaki H."/>
            <person name="Takaichi S."/>
            <person name="Haruta S."/>
            <person name="Hanada S."/>
        </authorList>
    </citation>
    <scope>NUCLEOTIDE SEQUENCE [LARGE SCALE GENOMIC DNA]</scope>
    <source>
        <strain evidence="11">W35</strain>
    </source>
</reference>
<name>A0A480AL61_9BURK</name>
<keyword evidence="6 8" id="KW-1133">Transmembrane helix</keyword>
<comment type="caution">
    <text evidence="10">The sequence shown here is derived from an EMBL/GenBank/DDBJ whole genome shotgun (WGS) entry which is preliminary data.</text>
</comment>
<evidence type="ECO:0000256" key="5">
    <source>
        <dbReference type="ARBA" id="ARBA00022692"/>
    </source>
</evidence>
<dbReference type="PANTHER" id="PTHR30294">
    <property type="entry name" value="MEMBRANE COMPONENT OF ABC TRANSPORTER YHHJ-RELATED"/>
    <property type="match status" value="1"/>
</dbReference>
<comment type="similarity">
    <text evidence="2">Belongs to the ABC-2 integral membrane protein family.</text>
</comment>
<evidence type="ECO:0000313" key="10">
    <source>
        <dbReference type="EMBL" id="GCL62449.1"/>
    </source>
</evidence>
<dbReference type="GO" id="GO:0005886">
    <property type="term" value="C:plasma membrane"/>
    <property type="evidence" value="ECO:0007669"/>
    <property type="project" value="UniProtKB-SubCell"/>
</dbReference>
<dbReference type="PANTHER" id="PTHR30294:SF38">
    <property type="entry name" value="TRANSPORT PERMEASE PROTEIN"/>
    <property type="match status" value="1"/>
</dbReference>
<dbReference type="InterPro" id="IPR051449">
    <property type="entry name" value="ABC-2_transporter_component"/>
</dbReference>
<feature type="transmembrane region" description="Helical" evidence="8">
    <location>
        <begin position="361"/>
        <end position="381"/>
    </location>
</feature>
<dbReference type="InterPro" id="IPR013525">
    <property type="entry name" value="ABC2_TM"/>
</dbReference>
<organism evidence="10 11">
    <name type="scientific">Pseudaquabacterium pictum</name>
    <dbReference type="NCBI Taxonomy" id="2315236"/>
    <lineage>
        <taxon>Bacteria</taxon>
        <taxon>Pseudomonadati</taxon>
        <taxon>Pseudomonadota</taxon>
        <taxon>Betaproteobacteria</taxon>
        <taxon>Burkholderiales</taxon>
        <taxon>Sphaerotilaceae</taxon>
        <taxon>Pseudaquabacterium</taxon>
    </lineage>
</organism>
<evidence type="ECO:0000259" key="9">
    <source>
        <dbReference type="PROSITE" id="PS51012"/>
    </source>
</evidence>
<dbReference type="GO" id="GO:0140359">
    <property type="term" value="F:ABC-type transporter activity"/>
    <property type="evidence" value="ECO:0007669"/>
    <property type="project" value="InterPro"/>
</dbReference>
<evidence type="ECO:0000313" key="11">
    <source>
        <dbReference type="Proteomes" id="UP000301751"/>
    </source>
</evidence>
<evidence type="ECO:0000256" key="4">
    <source>
        <dbReference type="ARBA" id="ARBA00022475"/>
    </source>
</evidence>
<gene>
    <name evidence="10" type="ORF">AQPW35_15300</name>
</gene>
<feature type="transmembrane region" description="Helical" evidence="8">
    <location>
        <begin position="273"/>
        <end position="295"/>
    </location>
</feature>
<sequence>MTAFLALVHTDLLLYLRNRRALLMSLVAPILIGAFFGSLFKQREPQVQQVPVAVVDLDVSALSARLLAALRADPALKLSTPGATAALDGVRRGTLRAAITVPAGFGAQAVAAVQGRGDKPALALAHDPSQNMVLPLLRGLLAQHVSQAVAQTAFGGPADGSGPRRGPDFALPFTLQETSAVVQKRAGDGYDSYAHSFAGMGVQFVLLMAVDTGIALLLLRRSGLWQRLRVAPLSRLQLLGSRVASGAVIGLGVFLVVFGVAIAVFGVRVQGSTLGLLAVLAATALCSATLGLMVAALGRSPEATRGLAILVTLLLVMLGGAWVPSFLFPPWLQAVAAWTPTHWAVQGMDAMTWRALPLADAALPVAVLLGFAALFGAVALWRFPWND</sequence>
<feature type="transmembrane region" description="Helical" evidence="8">
    <location>
        <begin position="21"/>
        <end position="40"/>
    </location>
</feature>
<proteinExistence type="inferred from homology"/>
<evidence type="ECO:0000256" key="7">
    <source>
        <dbReference type="ARBA" id="ARBA00023136"/>
    </source>
</evidence>
<dbReference type="Proteomes" id="UP000301751">
    <property type="component" value="Unassembled WGS sequence"/>
</dbReference>